<organism evidence="21 22">
    <name type="scientific">Bifidobacterium biavatii DSM 23969</name>
    <dbReference type="NCBI Taxonomy" id="1437608"/>
    <lineage>
        <taxon>Bacteria</taxon>
        <taxon>Bacillati</taxon>
        <taxon>Actinomycetota</taxon>
        <taxon>Actinomycetes</taxon>
        <taxon>Bifidobacteriales</taxon>
        <taxon>Bifidobacteriaceae</taxon>
        <taxon>Bifidobacterium</taxon>
    </lineage>
</organism>
<dbReference type="PROSITE" id="PS51554">
    <property type="entry name" value="PFL"/>
    <property type="match status" value="1"/>
</dbReference>
<dbReference type="Pfam" id="PF01228">
    <property type="entry name" value="Gly_radical"/>
    <property type="match status" value="1"/>
</dbReference>
<protein>
    <recommendedName>
        <fullName evidence="5 17">Formate acetyltransferase</fullName>
        <ecNumber evidence="4 17">2.3.1.54</ecNumber>
    </recommendedName>
    <alternativeName>
        <fullName evidence="12 17">Pyruvate formate-lyase</fullName>
    </alternativeName>
</protein>
<dbReference type="InterPro" id="IPR004184">
    <property type="entry name" value="PFL_dom"/>
</dbReference>
<dbReference type="EMBL" id="JGYN01000044">
    <property type="protein sequence ID" value="KFI44941.1"/>
    <property type="molecule type" value="Genomic_DNA"/>
</dbReference>
<dbReference type="UniPathway" id="UPA00920">
    <property type="reaction ID" value="UER00891"/>
</dbReference>
<comment type="pathway">
    <text evidence="2 17">Fermentation; pyruvate fermentation; formate from pyruvate: step 1/1.</text>
</comment>
<evidence type="ECO:0000256" key="14">
    <source>
        <dbReference type="PIRSR" id="PIRSR000379-1"/>
    </source>
</evidence>
<comment type="similarity">
    <text evidence="3 17">Belongs to the glycyl radical enzyme (GRE) family. PFL subfamily.</text>
</comment>
<evidence type="ECO:0000256" key="5">
    <source>
        <dbReference type="ARBA" id="ARBA00013897"/>
    </source>
</evidence>
<evidence type="ECO:0000256" key="3">
    <source>
        <dbReference type="ARBA" id="ARBA00008375"/>
    </source>
</evidence>
<dbReference type="GO" id="GO:0006006">
    <property type="term" value="P:glucose metabolic process"/>
    <property type="evidence" value="ECO:0007669"/>
    <property type="project" value="UniProtKB-UniRule"/>
</dbReference>
<dbReference type="InterPro" id="IPR019777">
    <property type="entry name" value="Form_AcTrfase_GR_CS"/>
</dbReference>
<feature type="domain" description="PFL" evidence="20">
    <location>
        <begin position="12"/>
        <end position="657"/>
    </location>
</feature>
<dbReference type="InterPro" id="IPR001150">
    <property type="entry name" value="Gly_radical"/>
</dbReference>
<dbReference type="STRING" id="1437608.GCA_000771645_00101"/>
<keyword evidence="8 17" id="KW-0808">Transferase</keyword>
<gene>
    <name evidence="21" type="ORF">BBIA_2258</name>
</gene>
<evidence type="ECO:0000256" key="18">
    <source>
        <dbReference type="SAM" id="MobiDB-lite"/>
    </source>
</evidence>
<dbReference type="eggNOG" id="COG1882">
    <property type="taxonomic scope" value="Bacteria"/>
</dbReference>
<comment type="subunit">
    <text evidence="17">Homodimer.</text>
</comment>
<dbReference type="NCBIfam" id="TIGR01255">
    <property type="entry name" value="pyr_form_ly_1"/>
    <property type="match status" value="1"/>
</dbReference>
<dbReference type="PANTHER" id="PTHR30191">
    <property type="entry name" value="FORMATE ACETYLTRANSFERASE"/>
    <property type="match status" value="1"/>
</dbReference>
<comment type="caution">
    <text evidence="21">The sequence shown here is derived from an EMBL/GenBank/DDBJ whole genome shotgun (WGS) entry which is preliminary data.</text>
</comment>
<evidence type="ECO:0000259" key="20">
    <source>
        <dbReference type="PROSITE" id="PS51554"/>
    </source>
</evidence>
<dbReference type="GO" id="GO:0008861">
    <property type="term" value="F:formate C-acetyltransferase activity"/>
    <property type="evidence" value="ECO:0007669"/>
    <property type="project" value="UniProtKB-UniRule"/>
</dbReference>
<dbReference type="CDD" id="cd01678">
    <property type="entry name" value="PFL1"/>
    <property type="match status" value="1"/>
</dbReference>
<feature type="domain" description="Glycine radical" evidence="19">
    <location>
        <begin position="664"/>
        <end position="787"/>
    </location>
</feature>
<evidence type="ECO:0000259" key="19">
    <source>
        <dbReference type="PROSITE" id="PS51149"/>
    </source>
</evidence>
<keyword evidence="11 17" id="KW-0012">Acyltransferase</keyword>
<evidence type="ECO:0000256" key="15">
    <source>
        <dbReference type="PIRSR" id="PIRSR000379-2"/>
    </source>
</evidence>
<keyword evidence="9 15" id="KW-0556">Organic radical</keyword>
<dbReference type="PANTHER" id="PTHR30191:SF0">
    <property type="entry name" value="FORMATE ACETYLTRANSFERASE 1"/>
    <property type="match status" value="1"/>
</dbReference>
<evidence type="ECO:0000313" key="21">
    <source>
        <dbReference type="EMBL" id="KFI44941.1"/>
    </source>
</evidence>
<dbReference type="GO" id="GO:0005829">
    <property type="term" value="C:cytosol"/>
    <property type="evidence" value="ECO:0007669"/>
    <property type="project" value="TreeGrafter"/>
</dbReference>
<evidence type="ECO:0000256" key="6">
    <source>
        <dbReference type="ARBA" id="ARBA00022490"/>
    </source>
</evidence>
<name>A0A086ZEJ1_9BIFI</name>
<evidence type="ECO:0000256" key="1">
    <source>
        <dbReference type="ARBA" id="ARBA00004496"/>
    </source>
</evidence>
<dbReference type="Pfam" id="PF02901">
    <property type="entry name" value="PFL-like"/>
    <property type="match status" value="1"/>
</dbReference>
<evidence type="ECO:0000256" key="10">
    <source>
        <dbReference type="ARBA" id="ARBA00023277"/>
    </source>
</evidence>
<keyword evidence="7 17" id="KW-0313">Glucose metabolism</keyword>
<dbReference type="PROSITE" id="PS51149">
    <property type="entry name" value="GLY_RADICAL_2"/>
    <property type="match status" value="1"/>
</dbReference>
<dbReference type="RefSeq" id="WP_051924073.1">
    <property type="nucleotide sequence ID" value="NZ_JGYN01000044.1"/>
</dbReference>
<accession>A0A086ZEJ1</accession>
<keyword evidence="22" id="KW-1185">Reference proteome</keyword>
<evidence type="ECO:0000256" key="12">
    <source>
        <dbReference type="ARBA" id="ARBA00031063"/>
    </source>
</evidence>
<feature type="active site" description="Cysteine radical intermediate" evidence="14">
    <location>
        <position position="430"/>
    </location>
</feature>
<comment type="catalytic activity">
    <reaction evidence="13 17">
        <text>formate + acetyl-CoA = pyruvate + CoA</text>
        <dbReference type="Rhea" id="RHEA:11844"/>
        <dbReference type="ChEBI" id="CHEBI:15361"/>
        <dbReference type="ChEBI" id="CHEBI:15740"/>
        <dbReference type="ChEBI" id="CHEBI:57287"/>
        <dbReference type="ChEBI" id="CHEBI:57288"/>
        <dbReference type="EC" id="2.3.1.54"/>
    </reaction>
</comment>
<comment type="subcellular location">
    <subcellularLocation>
        <location evidence="1 17">Cytoplasm</location>
    </subcellularLocation>
</comment>
<dbReference type="PROSITE" id="PS00850">
    <property type="entry name" value="GLY_RADICAL_1"/>
    <property type="match status" value="1"/>
</dbReference>
<evidence type="ECO:0000256" key="16">
    <source>
        <dbReference type="PROSITE-ProRule" id="PRU00493"/>
    </source>
</evidence>
<feature type="modified residue" description="Glycine radical" evidence="15 16">
    <location>
        <position position="762"/>
    </location>
</feature>
<proteinExistence type="inferred from homology"/>
<dbReference type="SUPFAM" id="SSF51998">
    <property type="entry name" value="PFL-like glycyl radical enzymes"/>
    <property type="match status" value="1"/>
</dbReference>
<keyword evidence="6 17" id="KW-0963">Cytoplasm</keyword>
<dbReference type="Gene3D" id="3.20.70.20">
    <property type="match status" value="1"/>
</dbReference>
<dbReference type="Proteomes" id="UP000029108">
    <property type="component" value="Unassembled WGS sequence"/>
</dbReference>
<evidence type="ECO:0000256" key="11">
    <source>
        <dbReference type="ARBA" id="ARBA00023315"/>
    </source>
</evidence>
<keyword evidence="10 17" id="KW-0119">Carbohydrate metabolism</keyword>
<feature type="active site" description="S-acetylcysteine intermediate" evidence="14">
    <location>
        <position position="429"/>
    </location>
</feature>
<evidence type="ECO:0000256" key="7">
    <source>
        <dbReference type="ARBA" id="ARBA00022526"/>
    </source>
</evidence>
<evidence type="ECO:0000256" key="9">
    <source>
        <dbReference type="ARBA" id="ARBA00022818"/>
    </source>
</evidence>
<feature type="region of interest" description="Disordered" evidence="18">
    <location>
        <begin position="784"/>
        <end position="803"/>
    </location>
</feature>
<dbReference type="InterPro" id="IPR050244">
    <property type="entry name" value="Auton_GlycylRad_Cofactor"/>
</dbReference>
<evidence type="ECO:0000256" key="17">
    <source>
        <dbReference type="RuleBase" id="RU368075"/>
    </source>
</evidence>
<reference evidence="21 22" key="1">
    <citation type="submission" date="2014-03" db="EMBL/GenBank/DDBJ databases">
        <title>Genomics of Bifidobacteria.</title>
        <authorList>
            <person name="Ventura M."/>
            <person name="Milani C."/>
            <person name="Lugli G.A."/>
        </authorList>
    </citation>
    <scope>NUCLEOTIDE SEQUENCE [LARGE SCALE GENOMIC DNA]</scope>
    <source>
        <strain evidence="21 22">DSM 23969</strain>
    </source>
</reference>
<evidence type="ECO:0000256" key="2">
    <source>
        <dbReference type="ARBA" id="ARBA00004809"/>
    </source>
</evidence>
<dbReference type="AlphaFoldDB" id="A0A086ZEJ1"/>
<dbReference type="InterPro" id="IPR005949">
    <property type="entry name" value="Form_AcTrfase"/>
</dbReference>
<evidence type="ECO:0000256" key="8">
    <source>
        <dbReference type="ARBA" id="ARBA00022679"/>
    </source>
</evidence>
<dbReference type="EC" id="2.3.1.54" evidence="4 17"/>
<evidence type="ECO:0000256" key="13">
    <source>
        <dbReference type="ARBA" id="ARBA00049029"/>
    </source>
</evidence>
<sequence>MTAVENAVSQEELEAKAWAGFTEGNWQKDIDVRDFIQKNYTPYTGDESFLANATERTKHLWKYLDDNYLAVERKQRVYDVDTHTPADIDAFPAGYIESPEEDNVIVGLQTDVPCKRAMMPNGGWRMVEQAIKEAGKEPDPEIKKIFTRYRKTHNDGVFGVYTKQIKIARHNKILTGLPDAYGRGRIIGDYRRVALYGVNTLIKFKQRDKDSVPYRNDFTEPEIEHWIRFREEHDEQIKALKKLIKLGAEYGLDLSRPAQNAQEAVQWTYMGYLASVKSQDGAAMSFGRNSAFFDCYIQRDLDNGVIDETRAQELIDNIVMKLRIVRFLRTKDYDAIFSGDPYWATWSDAGFADDGRPMVTKTSFRLLNTLTLEHLGPGPEPNITIFWDPKLPEGYKRFCAKISIDTSAIQYESDKEIRSHWGDDAAIACCVSPMRVGKQMQFFAARVNSAKALLYAINGGRDEMTGMQVIDKGVIDPIKPEADGTLDYEKVKANYEKALEWLSETYVMALNIIHYMHDKYAYESIEMALHDKEVYRTLGCGMSGLSIAADSLSAVKYAKVYPIYNKDAKDLPGHEYEYVEGADDDLVVGYRTEGDFPIYGNDDDRADDIAKWVVSTVMGQVKRLPVYRGAVPTQSILTITSNVEYGKNTGSFPSRHKKGTPYAPGANPENGMDSHGMLPSMFSVGKIDYNDALDGISLTNTITPDGLGRDEEERIGNLVGILDAGNGHGLYHANINVLRKEQLEDAVEHPEKYPHLTVRVSGYAVNFVKLTKEQQLDVISRTFHQAPSPTDRGDDSLCVNDTR</sequence>
<evidence type="ECO:0000256" key="4">
    <source>
        <dbReference type="ARBA" id="ARBA00013214"/>
    </source>
</evidence>
<evidence type="ECO:0000313" key="22">
    <source>
        <dbReference type="Proteomes" id="UP000029108"/>
    </source>
</evidence>
<dbReference type="PIRSF" id="PIRSF000379">
    <property type="entry name" value="For_Ac_trans_1"/>
    <property type="match status" value="1"/>
</dbReference>